<organism evidence="2">
    <name type="scientific">viral metagenome</name>
    <dbReference type="NCBI Taxonomy" id="1070528"/>
    <lineage>
        <taxon>unclassified sequences</taxon>
        <taxon>metagenomes</taxon>
        <taxon>organismal metagenomes</taxon>
    </lineage>
</organism>
<sequence length="100" mass="11389">MEGTAVTIKGVKGVKHDLTGSYKLRNGSMGTIGVMSKDDDKFIERNHSDIKVIKVVKNQMIPNSYMLVDAKYVAIDKSGKSYASSKRKRRTRRKKKTRRR</sequence>
<accession>A0A6C0F4X4</accession>
<feature type="region of interest" description="Disordered" evidence="1">
    <location>
        <begin position="79"/>
        <end position="100"/>
    </location>
</feature>
<evidence type="ECO:0000313" key="2">
    <source>
        <dbReference type="EMBL" id="QHT36817.1"/>
    </source>
</evidence>
<proteinExistence type="predicted"/>
<dbReference type="EMBL" id="MN738786">
    <property type="protein sequence ID" value="QHT36817.1"/>
    <property type="molecule type" value="Genomic_DNA"/>
</dbReference>
<feature type="compositionally biased region" description="Basic residues" evidence="1">
    <location>
        <begin position="85"/>
        <end position="100"/>
    </location>
</feature>
<name>A0A6C0F4X4_9ZZZZ</name>
<evidence type="ECO:0000256" key="1">
    <source>
        <dbReference type="SAM" id="MobiDB-lite"/>
    </source>
</evidence>
<reference evidence="2" key="1">
    <citation type="journal article" date="2020" name="Nature">
        <title>Giant virus diversity and host interactions through global metagenomics.</title>
        <authorList>
            <person name="Schulz F."/>
            <person name="Roux S."/>
            <person name="Paez-Espino D."/>
            <person name="Jungbluth S."/>
            <person name="Walsh D.A."/>
            <person name="Denef V.J."/>
            <person name="McMahon K.D."/>
            <person name="Konstantinidis K.T."/>
            <person name="Eloe-Fadrosh E.A."/>
            <person name="Kyrpides N.C."/>
            <person name="Woyke T."/>
        </authorList>
    </citation>
    <scope>NUCLEOTIDE SEQUENCE</scope>
    <source>
        <strain evidence="2">GVMAG-S-ERX555967-130</strain>
    </source>
</reference>
<protein>
    <submittedName>
        <fullName evidence="2">Uncharacterized protein</fullName>
    </submittedName>
</protein>
<dbReference type="AlphaFoldDB" id="A0A6C0F4X4"/>